<dbReference type="InterPro" id="IPR037165">
    <property type="entry name" value="AldOxase/xan_DH_Mopterin-bd_sf"/>
</dbReference>
<dbReference type="InterPro" id="IPR006311">
    <property type="entry name" value="TAT_signal"/>
</dbReference>
<dbReference type="InterPro" id="IPR046867">
    <property type="entry name" value="AldOxase/xan_DH_MoCoBD2"/>
</dbReference>
<dbReference type="InterPro" id="IPR052516">
    <property type="entry name" value="N-heterocyclic_Hydroxylase"/>
</dbReference>
<dbReference type="RefSeq" id="WP_251936209.1">
    <property type="nucleotide sequence ID" value="NZ_CP098747.1"/>
</dbReference>
<keyword evidence="3" id="KW-1185">Reference proteome</keyword>
<accession>A0ABY4W6K5</accession>
<dbReference type="Pfam" id="PF02738">
    <property type="entry name" value="MoCoBD_1"/>
    <property type="match status" value="1"/>
</dbReference>
<dbReference type="Gene3D" id="3.90.1170.50">
    <property type="entry name" value="Aldehyde oxidase/xanthine dehydrogenase, a/b hammerhead"/>
    <property type="match status" value="1"/>
</dbReference>
<dbReference type="InterPro" id="IPR008274">
    <property type="entry name" value="AldOxase/xan_DH_MoCoBD1"/>
</dbReference>
<reference evidence="2" key="1">
    <citation type="submission" date="2022-06" db="EMBL/GenBank/DDBJ databases">
        <title>Sneathiella actinostolidae sp. nov., isolated from a sea anemonein the Western Pacific Ocean.</title>
        <authorList>
            <person name="Wei M.J."/>
        </authorList>
    </citation>
    <scope>NUCLEOTIDE SEQUENCE</scope>
    <source>
        <strain evidence="2">PHK-P5</strain>
    </source>
</reference>
<evidence type="ECO:0000313" key="2">
    <source>
        <dbReference type="EMBL" id="USG62459.1"/>
    </source>
</evidence>
<dbReference type="PANTHER" id="PTHR47495">
    <property type="entry name" value="ALDEHYDE DEHYDROGENASE"/>
    <property type="match status" value="1"/>
</dbReference>
<evidence type="ECO:0000313" key="3">
    <source>
        <dbReference type="Proteomes" id="UP001056291"/>
    </source>
</evidence>
<feature type="domain" description="Aldehyde oxidase/xanthine dehydrogenase a/b hammerhead" evidence="1">
    <location>
        <begin position="215"/>
        <end position="293"/>
    </location>
</feature>
<dbReference type="Proteomes" id="UP001056291">
    <property type="component" value="Chromosome"/>
</dbReference>
<organism evidence="2 3">
    <name type="scientific">Sneathiella marina</name>
    <dbReference type="NCBI Taxonomy" id="2950108"/>
    <lineage>
        <taxon>Bacteria</taxon>
        <taxon>Pseudomonadati</taxon>
        <taxon>Pseudomonadota</taxon>
        <taxon>Alphaproteobacteria</taxon>
        <taxon>Sneathiellales</taxon>
        <taxon>Sneathiellaceae</taxon>
        <taxon>Sneathiella</taxon>
    </lineage>
</organism>
<dbReference type="EMBL" id="CP098747">
    <property type="protein sequence ID" value="USG62459.1"/>
    <property type="molecule type" value="Genomic_DNA"/>
</dbReference>
<dbReference type="PANTHER" id="PTHR47495:SF2">
    <property type="entry name" value="ALDEHYDE DEHYDROGENASE"/>
    <property type="match status" value="1"/>
</dbReference>
<protein>
    <submittedName>
        <fullName evidence="2">Molybdopterin-dependent oxidoreductase</fullName>
    </submittedName>
</protein>
<proteinExistence type="predicted"/>
<dbReference type="Gene3D" id="3.30.365.10">
    <property type="entry name" value="Aldehyde oxidase/xanthine dehydrogenase, molybdopterin binding domain"/>
    <property type="match status" value="4"/>
</dbReference>
<dbReference type="SMART" id="SM01008">
    <property type="entry name" value="Ald_Xan_dh_C"/>
    <property type="match status" value="1"/>
</dbReference>
<gene>
    <name evidence="2" type="ORF">NBZ79_05660</name>
</gene>
<dbReference type="InterPro" id="IPR000674">
    <property type="entry name" value="Ald_Oxase/Xan_DH_a/b"/>
</dbReference>
<dbReference type="InterPro" id="IPR012368">
    <property type="entry name" value="OxRdtase_Mopterin-bd_su_IorB"/>
</dbReference>
<sequence length="745" mass="81196">MSRPDPKTKLDFSRRQALKIFGIAGGGLIASVHLGGCSARAAPLRVGKSEGMTDNAFIQITPKNEIHFYLPRAEMGQGVYMGLTSLIAEELEVSPNEIIVHHAPVHEAYAKPSSSLQYTGGSTSLSAHFVHLRQVAANVRESIRQAAAKTLDVSASKLRMENGNVLSGPHVYAYGMFANAAAELPFREETPLKPESEFKVIGQTQARMDGWDKVTGNAQFSLDVDFPGLYRASLRRAPVTGGKVKSFSDAETLKAQGVHKVVEIFNGVAVVATHHWQAKQAAELLKIEWELPELATISSPELRATMEEALTSEDDLNAHSQGDTNAAFKMSEAIIESKYWAPYLAHATMEPMNCTARIENGQCDIWVGSQMPDGALGMAAHHSGLPRDKVKLHPTFLGGGFGRRLSSDFVAEATAIAAKSGVAIQLIWSREEDMQNDRFRPASLVKLKAGLDDQGNINSWTATRVGANVAAHFADDNLETIAPEFLPWGLSDWASKRSYWLFENLIVNPASVHGLFGDYDIPNQDIRHVTVDPGLPIGYWRSVGHSFSAFFAESFMDELAHEANRDPLEFRLAHNNHDPRMQGVLKLLAQKAGWGEAPEGRFQGIAAHNSFETAVAQIVELSVTDGDAIKVHKVTCAVDCGVAVTPDIVRQQMESGIIYGMTAALYGEITLDKGEVEQSNFHDYEMLRMDKAPEIEVHIVPSKSDPTGVGEPGLPPIAPALGNAIFTATGLRIRELPLSNHIEFV</sequence>
<name>A0ABY4W6K5_9PROT</name>
<dbReference type="SUPFAM" id="SSF56003">
    <property type="entry name" value="Molybdenum cofactor-binding domain"/>
    <property type="match status" value="2"/>
</dbReference>
<dbReference type="PIRSF" id="PIRSF036389">
    <property type="entry name" value="IOR_B"/>
    <property type="match status" value="1"/>
</dbReference>
<dbReference type="Pfam" id="PF20256">
    <property type="entry name" value="MoCoBD_2"/>
    <property type="match status" value="2"/>
</dbReference>
<evidence type="ECO:0000259" key="1">
    <source>
        <dbReference type="SMART" id="SM01008"/>
    </source>
</evidence>
<dbReference type="PROSITE" id="PS51318">
    <property type="entry name" value="TAT"/>
    <property type="match status" value="1"/>
</dbReference>